<sequence length="64" mass="7935">MDKLERENKERWARNRFEFMVRDAERIKRYLECGEVKKAEQSSRFFKRNLLELNKLEKELNNGN</sequence>
<name>A0A2Z2RWL8_9CAUD</name>
<proteinExistence type="predicted"/>
<dbReference type="EMBL" id="MF443123">
    <property type="protein sequence ID" value="ASZ70652.1"/>
    <property type="molecule type" value="Genomic_DNA"/>
</dbReference>
<evidence type="ECO:0000313" key="2">
    <source>
        <dbReference type="Proteomes" id="UP000251927"/>
    </source>
</evidence>
<gene>
    <name evidence="1" type="ORF">62606_15</name>
</gene>
<keyword evidence="1" id="KW-0540">Nuclease</keyword>
<reference evidence="1 2" key="1">
    <citation type="submission" date="2017-07" db="EMBL/GenBank/DDBJ databases">
        <title>Comparative genome analysis of members of the virulent lactococcal c2 group phages.</title>
        <authorList>
            <person name="Oliveira J."/>
        </authorList>
    </citation>
    <scope>NUCLEOTIDE SEQUENCE [LARGE SCALE GENOMIC DNA]</scope>
</reference>
<protein>
    <submittedName>
        <fullName evidence="1">DNA exonuclease</fullName>
    </submittedName>
</protein>
<keyword evidence="1" id="KW-0269">Exonuclease</keyword>
<keyword evidence="1" id="KW-0378">Hydrolase</keyword>
<keyword evidence="2" id="KW-1185">Reference proteome</keyword>
<accession>A0A2Z2RWL8</accession>
<dbReference type="Proteomes" id="UP000251927">
    <property type="component" value="Segment"/>
</dbReference>
<dbReference type="GO" id="GO:0004527">
    <property type="term" value="F:exonuclease activity"/>
    <property type="evidence" value="ECO:0007669"/>
    <property type="project" value="UniProtKB-KW"/>
</dbReference>
<evidence type="ECO:0000313" key="1">
    <source>
        <dbReference type="EMBL" id="ASZ70652.1"/>
    </source>
</evidence>
<organism evidence="1 2">
    <name type="scientific">Lactococcus phage 62606</name>
    <dbReference type="NCBI Taxonomy" id="2024340"/>
    <lineage>
        <taxon>Viruses</taxon>
        <taxon>Duplodnaviria</taxon>
        <taxon>Heunggongvirae</taxon>
        <taxon>Uroviricota</taxon>
        <taxon>Caudoviricetes</taxon>
        <taxon>Ceduovirus</taxon>
        <taxon>Ceduovirus cv62606</taxon>
    </lineage>
</organism>